<accession>A0ABR1KZR3</accession>
<evidence type="ECO:0000259" key="2">
    <source>
        <dbReference type="PROSITE" id="PS50181"/>
    </source>
</evidence>
<evidence type="ECO:0000256" key="1">
    <source>
        <dbReference type="SAM" id="MobiDB-lite"/>
    </source>
</evidence>
<name>A0ABR1KZR3_9PEZI</name>
<feature type="compositionally biased region" description="Low complexity" evidence="1">
    <location>
        <begin position="407"/>
        <end position="417"/>
    </location>
</feature>
<dbReference type="Gene3D" id="1.20.1280.50">
    <property type="match status" value="1"/>
</dbReference>
<protein>
    <recommendedName>
        <fullName evidence="2">F-box domain-containing protein</fullName>
    </recommendedName>
</protein>
<gene>
    <name evidence="3" type="ORF">IWZ03DRAFT_403336</name>
</gene>
<feature type="compositionally biased region" description="Pro residues" evidence="1">
    <location>
        <begin position="396"/>
        <end position="406"/>
    </location>
</feature>
<evidence type="ECO:0000313" key="4">
    <source>
        <dbReference type="Proteomes" id="UP001363622"/>
    </source>
</evidence>
<dbReference type="Proteomes" id="UP001363622">
    <property type="component" value="Unassembled WGS sequence"/>
</dbReference>
<feature type="compositionally biased region" description="Low complexity" evidence="1">
    <location>
        <begin position="487"/>
        <end position="501"/>
    </location>
</feature>
<sequence>MQSKVTLQRPVRYRLVDSLVTADLLTQTNPERHHWGDRLPHPTRAVRLRELILDQVCTSELYFVLWRHLLPAWLYYFLVNHGRSRPQKLPFFRLQPALDFSQDCPISPFLLKTSGLQHELLLAKSQSSCAGMSEHDIATLAQVVTLKSLGLLSDSEITYRTGVSSNAIHVIYEIATQRGFDPRTTRTITKRHLAPSMSAQALPVRVQLLILSHLPLVDLIKMHCVSRHWRNLIDSQMDSRKSPISSSRRALLQIYLEAVHQPFFIPSRKYILPHVRSFDREAYVAALTRSFDGGVDGCSTARLPEDFQTWLLEWPSSAVIGMLWPGIDSDFGSIPPTPRSSFSKIRKHVDRERRSAAVARWYRAGYRNKLPDPSRLLSSPRPFFPSDKHGQDLDPWPTPPPTPPITSPDSSSPSSPTIATAPLLFCLRPPRASAALELELERFIQTTDSSPQMRSVLVLSPVSTAKPPRSRSHSAPTSPPDTPSPASPVSTPPLTASTSSSYFPAPGRYQHNPNSSSNSNDSSDPPKPKPGRVYAQVCGAPRTVVFASWTKYLEAKLRTVEAFWDEWGRREEAAARALYADPHPSAIVQHSEAPPAVFEQANGGDAVGEGNGAADMWVEGHADDEQPSTAAAVAPAPAAAAVASQRTDWIGREVCGMQVFGVVGCAEQQQPNHNDNDEKRVVWGTETWLEYQQEEKEMRKRWRRSWRWRMGWEVGKWRAKRLSLGLVQR</sequence>
<dbReference type="SMART" id="SM00256">
    <property type="entry name" value="FBOX"/>
    <property type="match status" value="1"/>
</dbReference>
<organism evidence="3 4">
    <name type="scientific">Phyllosticta citriasiana</name>
    <dbReference type="NCBI Taxonomy" id="595635"/>
    <lineage>
        <taxon>Eukaryota</taxon>
        <taxon>Fungi</taxon>
        <taxon>Dikarya</taxon>
        <taxon>Ascomycota</taxon>
        <taxon>Pezizomycotina</taxon>
        <taxon>Dothideomycetes</taxon>
        <taxon>Dothideomycetes incertae sedis</taxon>
        <taxon>Botryosphaeriales</taxon>
        <taxon>Phyllostictaceae</taxon>
        <taxon>Phyllosticta</taxon>
    </lineage>
</organism>
<evidence type="ECO:0000313" key="3">
    <source>
        <dbReference type="EMBL" id="KAK7524331.1"/>
    </source>
</evidence>
<keyword evidence="4" id="KW-1185">Reference proteome</keyword>
<feature type="region of interest" description="Disordered" evidence="1">
    <location>
        <begin position="462"/>
        <end position="534"/>
    </location>
</feature>
<dbReference type="SUPFAM" id="SSF81383">
    <property type="entry name" value="F-box domain"/>
    <property type="match status" value="1"/>
</dbReference>
<dbReference type="InterPro" id="IPR036047">
    <property type="entry name" value="F-box-like_dom_sf"/>
</dbReference>
<dbReference type="PROSITE" id="PS50181">
    <property type="entry name" value="FBOX"/>
    <property type="match status" value="1"/>
</dbReference>
<feature type="compositionally biased region" description="Pro residues" evidence="1">
    <location>
        <begin position="477"/>
        <end position="486"/>
    </location>
</feature>
<feature type="compositionally biased region" description="Low complexity" evidence="1">
    <location>
        <begin position="373"/>
        <end position="385"/>
    </location>
</feature>
<feature type="domain" description="F-box" evidence="2">
    <location>
        <begin position="196"/>
        <end position="244"/>
    </location>
</feature>
<dbReference type="CDD" id="cd09917">
    <property type="entry name" value="F-box_SF"/>
    <property type="match status" value="1"/>
</dbReference>
<feature type="region of interest" description="Disordered" evidence="1">
    <location>
        <begin position="373"/>
        <end position="417"/>
    </location>
</feature>
<dbReference type="Pfam" id="PF00646">
    <property type="entry name" value="F-box"/>
    <property type="match status" value="1"/>
</dbReference>
<proteinExistence type="predicted"/>
<feature type="compositionally biased region" description="Low complexity" evidence="1">
    <location>
        <begin position="512"/>
        <end position="523"/>
    </location>
</feature>
<comment type="caution">
    <text evidence="3">The sequence shown here is derived from an EMBL/GenBank/DDBJ whole genome shotgun (WGS) entry which is preliminary data.</text>
</comment>
<dbReference type="InterPro" id="IPR001810">
    <property type="entry name" value="F-box_dom"/>
</dbReference>
<dbReference type="EMBL" id="JBBPHU010000001">
    <property type="protein sequence ID" value="KAK7524331.1"/>
    <property type="molecule type" value="Genomic_DNA"/>
</dbReference>
<reference evidence="3 4" key="1">
    <citation type="submission" date="2024-04" db="EMBL/GenBank/DDBJ databases">
        <title>Phyllosticta paracitricarpa is synonymous to the EU quarantine fungus P. citricarpa based on phylogenomic analyses.</title>
        <authorList>
            <consortium name="Lawrence Berkeley National Laboratory"/>
            <person name="Van Ingen-Buijs V.A."/>
            <person name="Van Westerhoven A.C."/>
            <person name="Haridas S."/>
            <person name="Skiadas P."/>
            <person name="Martin F."/>
            <person name="Groenewald J.Z."/>
            <person name="Crous P.W."/>
            <person name="Seidl M.F."/>
        </authorList>
    </citation>
    <scope>NUCLEOTIDE SEQUENCE [LARGE SCALE GENOMIC DNA]</scope>
    <source>
        <strain evidence="3 4">CBS 123371</strain>
    </source>
</reference>